<protein>
    <submittedName>
        <fullName evidence="2">Uncharacterized protein</fullName>
    </submittedName>
</protein>
<name>A0ABP9KDZ1_9SPHN</name>
<reference evidence="3" key="1">
    <citation type="journal article" date="2019" name="Int. J. Syst. Evol. Microbiol.">
        <title>The Global Catalogue of Microorganisms (GCM) 10K type strain sequencing project: providing services to taxonomists for standard genome sequencing and annotation.</title>
        <authorList>
            <consortium name="The Broad Institute Genomics Platform"/>
            <consortium name="The Broad Institute Genome Sequencing Center for Infectious Disease"/>
            <person name="Wu L."/>
            <person name="Ma J."/>
        </authorList>
    </citation>
    <scope>NUCLEOTIDE SEQUENCE [LARGE SCALE GENOMIC DNA]</scope>
    <source>
        <strain evidence="3">JCM 18014</strain>
    </source>
</reference>
<gene>
    <name evidence="2" type="ORF">GCM10023208_21710</name>
</gene>
<proteinExistence type="predicted"/>
<keyword evidence="1" id="KW-1133">Transmembrane helix</keyword>
<organism evidence="2 3">
    <name type="scientific">Erythrobacter westpacificensis</name>
    <dbReference type="NCBI Taxonomy" id="1055231"/>
    <lineage>
        <taxon>Bacteria</taxon>
        <taxon>Pseudomonadati</taxon>
        <taxon>Pseudomonadota</taxon>
        <taxon>Alphaproteobacteria</taxon>
        <taxon>Sphingomonadales</taxon>
        <taxon>Erythrobacteraceae</taxon>
        <taxon>Erythrobacter/Porphyrobacter group</taxon>
        <taxon>Erythrobacter</taxon>
    </lineage>
</organism>
<accession>A0ABP9KDZ1</accession>
<comment type="caution">
    <text evidence="2">The sequence shown here is derived from an EMBL/GenBank/DDBJ whole genome shotgun (WGS) entry which is preliminary data.</text>
</comment>
<evidence type="ECO:0000313" key="2">
    <source>
        <dbReference type="EMBL" id="GAA5056846.1"/>
    </source>
</evidence>
<evidence type="ECO:0000313" key="3">
    <source>
        <dbReference type="Proteomes" id="UP001500518"/>
    </source>
</evidence>
<keyword evidence="1" id="KW-0472">Membrane</keyword>
<keyword evidence="3" id="KW-1185">Reference proteome</keyword>
<dbReference type="EMBL" id="BAABHV010000017">
    <property type="protein sequence ID" value="GAA5056846.1"/>
    <property type="molecule type" value="Genomic_DNA"/>
</dbReference>
<dbReference type="Proteomes" id="UP001500518">
    <property type="component" value="Unassembled WGS sequence"/>
</dbReference>
<evidence type="ECO:0000256" key="1">
    <source>
        <dbReference type="SAM" id="Phobius"/>
    </source>
</evidence>
<feature type="transmembrane region" description="Helical" evidence="1">
    <location>
        <begin position="24"/>
        <end position="47"/>
    </location>
</feature>
<sequence>MIHGNFRLGHWFASSFGYRVPHRAMALGFFFALCLGVSLRLGALLRLRGRMTGMLRRSGGGEN</sequence>
<keyword evidence="1" id="KW-0812">Transmembrane</keyword>